<dbReference type="EMBL" id="JAWJZF010000349">
    <property type="protein sequence ID" value="MDX2292965.1"/>
    <property type="molecule type" value="Genomic_DNA"/>
</dbReference>
<dbReference type="RefSeq" id="WP_369293340.1">
    <property type="nucleotide sequence ID" value="NZ_JAWJZF010000349.1"/>
</dbReference>
<proteinExistence type="predicted"/>
<dbReference type="Gene3D" id="3.40.50.1820">
    <property type="entry name" value="alpha/beta hydrolase"/>
    <property type="match status" value="1"/>
</dbReference>
<gene>
    <name evidence="1" type="ORF">R2363_12370</name>
</gene>
<feature type="non-terminal residue" evidence="1">
    <location>
        <position position="68"/>
    </location>
</feature>
<name>A0ABU4K5F4_9ACTN</name>
<dbReference type="InterPro" id="IPR029058">
    <property type="entry name" value="AB_hydrolase_fold"/>
</dbReference>
<accession>A0ABU4K5F4</accession>
<keyword evidence="2" id="KW-1185">Reference proteome</keyword>
<protein>
    <recommendedName>
        <fullName evidence="3">Alpha/beta hydrolase</fullName>
    </recommendedName>
</protein>
<evidence type="ECO:0000313" key="2">
    <source>
        <dbReference type="Proteomes" id="UP001278571"/>
    </source>
</evidence>
<evidence type="ECO:0008006" key="3">
    <source>
        <dbReference type="Google" id="ProtNLM"/>
    </source>
</evidence>
<sequence>MTFAPRLVHLPYLLNGAFHRLAVWEWGDPAAPPVICVHGLTRQGRDFDALAAELARDHAVLCPDLPGR</sequence>
<dbReference type="Proteomes" id="UP001278571">
    <property type="component" value="Unassembled WGS sequence"/>
</dbReference>
<reference evidence="1 2" key="1">
    <citation type="submission" date="2023-10" db="EMBL/GenBank/DDBJ databases">
        <authorList>
            <person name="Wang X.X."/>
        </authorList>
    </citation>
    <scope>NUCLEOTIDE SEQUENCE [LARGE SCALE GENOMIC DNA]</scope>
    <source>
        <strain evidence="1 2">NBRC 12816</strain>
    </source>
</reference>
<comment type="caution">
    <text evidence="1">The sequence shown here is derived from an EMBL/GenBank/DDBJ whole genome shotgun (WGS) entry which is preliminary data.</text>
</comment>
<dbReference type="SUPFAM" id="SSF53474">
    <property type="entry name" value="alpha/beta-Hydrolases"/>
    <property type="match status" value="1"/>
</dbReference>
<organism evidence="1 2">
    <name type="scientific">Streptomyces roseolus</name>
    <dbReference type="NCBI Taxonomy" id="67358"/>
    <lineage>
        <taxon>Bacteria</taxon>
        <taxon>Bacillati</taxon>
        <taxon>Actinomycetota</taxon>
        <taxon>Actinomycetes</taxon>
        <taxon>Kitasatosporales</taxon>
        <taxon>Streptomycetaceae</taxon>
        <taxon>Streptomyces</taxon>
    </lineage>
</organism>
<evidence type="ECO:0000313" key="1">
    <source>
        <dbReference type="EMBL" id="MDX2292965.1"/>
    </source>
</evidence>